<proteinExistence type="predicted"/>
<keyword evidence="2" id="KW-0378">Hydrolase</keyword>
<accession>A0A0D0C5B1</accession>
<dbReference type="PANTHER" id="PTHR10963:SF24">
    <property type="entry name" value="GLYCOSIDASE C21B10.07-RELATED"/>
    <property type="match status" value="1"/>
</dbReference>
<dbReference type="OrthoDB" id="192832at2759"/>
<dbReference type="SUPFAM" id="SSF49899">
    <property type="entry name" value="Concanavalin A-like lectins/glucanases"/>
    <property type="match status" value="1"/>
</dbReference>
<dbReference type="InterPro" id="IPR050546">
    <property type="entry name" value="Glycosyl_Hydrlase_16"/>
</dbReference>
<evidence type="ECO:0000256" key="1">
    <source>
        <dbReference type="SAM" id="SignalP"/>
    </source>
</evidence>
<dbReference type="GO" id="GO:0009251">
    <property type="term" value="P:glucan catabolic process"/>
    <property type="evidence" value="ECO:0007669"/>
    <property type="project" value="TreeGrafter"/>
</dbReference>
<feature type="chain" id="PRO_5002208150" evidence="1">
    <location>
        <begin position="24"/>
        <end position="344"/>
    </location>
</feature>
<dbReference type="InterPro" id="IPR013320">
    <property type="entry name" value="ConA-like_dom_sf"/>
</dbReference>
<evidence type="ECO:0000313" key="3">
    <source>
        <dbReference type="Proteomes" id="UP000053593"/>
    </source>
</evidence>
<name>A0A0D0C5B1_9AGAR</name>
<dbReference type="Proteomes" id="UP000053593">
    <property type="component" value="Unassembled WGS sequence"/>
</dbReference>
<dbReference type="GO" id="GO:0016787">
    <property type="term" value="F:hydrolase activity"/>
    <property type="evidence" value="ECO:0007669"/>
    <property type="project" value="UniProtKB-KW"/>
</dbReference>
<dbReference type="AlphaFoldDB" id="A0A0D0C5B1"/>
<dbReference type="PANTHER" id="PTHR10963">
    <property type="entry name" value="GLYCOSYL HYDROLASE-RELATED"/>
    <property type="match status" value="1"/>
</dbReference>
<gene>
    <name evidence="2" type="ORF">GYMLUDRAFT_61092</name>
</gene>
<organism evidence="2 3">
    <name type="scientific">Collybiopsis luxurians FD-317 M1</name>
    <dbReference type="NCBI Taxonomy" id="944289"/>
    <lineage>
        <taxon>Eukaryota</taxon>
        <taxon>Fungi</taxon>
        <taxon>Dikarya</taxon>
        <taxon>Basidiomycota</taxon>
        <taxon>Agaricomycotina</taxon>
        <taxon>Agaricomycetes</taxon>
        <taxon>Agaricomycetidae</taxon>
        <taxon>Agaricales</taxon>
        <taxon>Marasmiineae</taxon>
        <taxon>Omphalotaceae</taxon>
        <taxon>Collybiopsis</taxon>
        <taxon>Collybiopsis luxurians</taxon>
    </lineage>
</organism>
<feature type="signal peptide" evidence="1">
    <location>
        <begin position="1"/>
        <end position="23"/>
    </location>
</feature>
<sequence>MPSLKNLRLSFVVSAWTLTVTTAQYTLSQNLSGNNFFQGFDFLENATDLSNNFGEITCFDVFGNVHYVSQSTAQSLNMSSVNADGRVILAVDNSTSGEGNSSFGRNSISSRVWPGFFTKGQGVWPTTGEIDIVEGIFFGCFYSPDRQQVMIRNVAGANRETNNRYSLHVSDVNCKQPTSIASNQTGTISTAQVFGNSGLSNCNVTGEINDGCVVTDASASNFGAPFAAQGGGVYAASWDSDGITMWFFPRNSVPDDIKTSASPDPTKWGKPSALYPASSCDPSKDFGPQLIAIDIDICGSYAGAPDVFGQTCGNVTAQCTDLIQEPSNYNDAYWEINSLRVYTK</sequence>
<protein>
    <submittedName>
        <fullName evidence="2">Glycoside hydrolase family 16 protein</fullName>
    </submittedName>
</protein>
<keyword evidence="3" id="KW-1185">Reference proteome</keyword>
<dbReference type="EMBL" id="KN834789">
    <property type="protein sequence ID" value="KIK57679.1"/>
    <property type="molecule type" value="Genomic_DNA"/>
</dbReference>
<dbReference type="Pfam" id="PF26113">
    <property type="entry name" value="GH16_XgeA"/>
    <property type="match status" value="1"/>
</dbReference>
<evidence type="ECO:0000313" key="2">
    <source>
        <dbReference type="EMBL" id="KIK57679.1"/>
    </source>
</evidence>
<reference evidence="2 3" key="1">
    <citation type="submission" date="2014-04" db="EMBL/GenBank/DDBJ databases">
        <title>Evolutionary Origins and Diversification of the Mycorrhizal Mutualists.</title>
        <authorList>
            <consortium name="DOE Joint Genome Institute"/>
            <consortium name="Mycorrhizal Genomics Consortium"/>
            <person name="Kohler A."/>
            <person name="Kuo A."/>
            <person name="Nagy L.G."/>
            <person name="Floudas D."/>
            <person name="Copeland A."/>
            <person name="Barry K.W."/>
            <person name="Cichocki N."/>
            <person name="Veneault-Fourrey C."/>
            <person name="LaButti K."/>
            <person name="Lindquist E.A."/>
            <person name="Lipzen A."/>
            <person name="Lundell T."/>
            <person name="Morin E."/>
            <person name="Murat C."/>
            <person name="Riley R."/>
            <person name="Ohm R."/>
            <person name="Sun H."/>
            <person name="Tunlid A."/>
            <person name="Henrissat B."/>
            <person name="Grigoriev I.V."/>
            <person name="Hibbett D.S."/>
            <person name="Martin F."/>
        </authorList>
    </citation>
    <scope>NUCLEOTIDE SEQUENCE [LARGE SCALE GENOMIC DNA]</scope>
    <source>
        <strain evidence="2 3">FD-317 M1</strain>
    </source>
</reference>
<dbReference type="HOGENOM" id="CLU_016972_0_1_1"/>
<dbReference type="Gene3D" id="2.60.120.200">
    <property type="match status" value="2"/>
</dbReference>
<keyword evidence="1" id="KW-0732">Signal</keyword>